<dbReference type="Gene3D" id="3.40.640.10">
    <property type="entry name" value="Type I PLP-dependent aspartate aminotransferase-like (Major domain)"/>
    <property type="match status" value="1"/>
</dbReference>
<evidence type="ECO:0000313" key="1">
    <source>
        <dbReference type="EMBL" id="EQD78153.1"/>
    </source>
</evidence>
<gene>
    <name evidence="1" type="ORF">B1B_00878</name>
</gene>
<proteinExistence type="predicted"/>
<dbReference type="EMBL" id="AUZY01000641">
    <property type="protein sequence ID" value="EQD78153.1"/>
    <property type="molecule type" value="Genomic_DNA"/>
</dbReference>
<dbReference type="AlphaFoldDB" id="T1CAB9"/>
<dbReference type="InterPro" id="IPR015421">
    <property type="entry name" value="PyrdxlP-dep_Trfase_major"/>
</dbReference>
<dbReference type="InterPro" id="IPR015424">
    <property type="entry name" value="PyrdxlP-dep_Trfase"/>
</dbReference>
<accession>T1CAB9</accession>
<reference evidence="1" key="1">
    <citation type="submission" date="2013-08" db="EMBL/GenBank/DDBJ databases">
        <authorList>
            <person name="Mendez C."/>
            <person name="Richter M."/>
            <person name="Ferrer M."/>
            <person name="Sanchez J."/>
        </authorList>
    </citation>
    <scope>NUCLEOTIDE SEQUENCE</scope>
</reference>
<sequence length="177" mass="19252">MRAVLLDLSGRLKDTSTPWFSTRYLGHMNSDTLMVASLAQMATTLYNPNNVTYESSMATSPMEIECGRDFARLVGFDPQTSWGHVTADGTIANYEALWLARNLKSFPLAAQAVAPSLVKGTDPWALLNLPPSDILDLLDATKRAGQFSKALRSSARGSGMARSNLGKVLVPSTRHYS</sequence>
<protein>
    <submittedName>
        <fullName evidence="1">Tyrosine decarboxylase</fullName>
    </submittedName>
</protein>
<name>T1CAB9_9ZZZZ</name>
<feature type="non-terminal residue" evidence="1">
    <location>
        <position position="177"/>
    </location>
</feature>
<reference evidence="1" key="2">
    <citation type="journal article" date="2014" name="ISME J.">
        <title>Microbial stratification in low pH oxic and suboxic macroscopic growths along an acid mine drainage.</title>
        <authorList>
            <person name="Mendez-Garcia C."/>
            <person name="Mesa V."/>
            <person name="Sprenger R.R."/>
            <person name="Richter M."/>
            <person name="Diez M.S."/>
            <person name="Solano J."/>
            <person name="Bargiela R."/>
            <person name="Golyshina O.V."/>
            <person name="Manteca A."/>
            <person name="Ramos J.L."/>
            <person name="Gallego J.R."/>
            <person name="Llorente I."/>
            <person name="Martins Dos Santos V.A."/>
            <person name="Jensen O.N."/>
            <person name="Pelaez A.I."/>
            <person name="Sanchez J."/>
            <person name="Ferrer M."/>
        </authorList>
    </citation>
    <scope>NUCLEOTIDE SEQUENCE</scope>
</reference>
<comment type="caution">
    <text evidence="1">The sequence shown here is derived from an EMBL/GenBank/DDBJ whole genome shotgun (WGS) entry which is preliminary data.</text>
</comment>
<organism evidence="1">
    <name type="scientific">mine drainage metagenome</name>
    <dbReference type="NCBI Taxonomy" id="410659"/>
    <lineage>
        <taxon>unclassified sequences</taxon>
        <taxon>metagenomes</taxon>
        <taxon>ecological metagenomes</taxon>
    </lineage>
</organism>
<dbReference type="SUPFAM" id="SSF53383">
    <property type="entry name" value="PLP-dependent transferases"/>
    <property type="match status" value="1"/>
</dbReference>